<organism evidence="16 17">
    <name type="scientific">Mycena sanguinolenta</name>
    <dbReference type="NCBI Taxonomy" id="230812"/>
    <lineage>
        <taxon>Eukaryota</taxon>
        <taxon>Fungi</taxon>
        <taxon>Dikarya</taxon>
        <taxon>Basidiomycota</taxon>
        <taxon>Agaricomycotina</taxon>
        <taxon>Agaricomycetes</taxon>
        <taxon>Agaricomycetidae</taxon>
        <taxon>Agaricales</taxon>
        <taxon>Marasmiineae</taxon>
        <taxon>Mycenaceae</taxon>
        <taxon>Mycena</taxon>
    </lineage>
</organism>
<evidence type="ECO:0000256" key="1">
    <source>
        <dbReference type="ARBA" id="ARBA00001971"/>
    </source>
</evidence>
<dbReference type="GO" id="GO:0005506">
    <property type="term" value="F:iron ion binding"/>
    <property type="evidence" value="ECO:0007669"/>
    <property type="project" value="InterPro"/>
</dbReference>
<keyword evidence="17" id="KW-1185">Reference proteome</keyword>
<keyword evidence="11 14" id="KW-0503">Monooxygenase</keyword>
<dbReference type="GO" id="GO:0016705">
    <property type="term" value="F:oxidoreductase activity, acting on paired donors, with incorporation or reduction of molecular oxygen"/>
    <property type="evidence" value="ECO:0007669"/>
    <property type="project" value="InterPro"/>
</dbReference>
<dbReference type="SUPFAM" id="SSF48264">
    <property type="entry name" value="Cytochrome P450"/>
    <property type="match status" value="1"/>
</dbReference>
<evidence type="ECO:0000256" key="13">
    <source>
        <dbReference type="PIRSR" id="PIRSR602401-1"/>
    </source>
</evidence>
<dbReference type="GO" id="GO:0016020">
    <property type="term" value="C:membrane"/>
    <property type="evidence" value="ECO:0007669"/>
    <property type="project" value="UniProtKB-SubCell"/>
</dbReference>
<keyword evidence="10 13" id="KW-0408">Iron</keyword>
<feature type="transmembrane region" description="Helical" evidence="15">
    <location>
        <begin position="6"/>
        <end position="26"/>
    </location>
</feature>
<evidence type="ECO:0000256" key="10">
    <source>
        <dbReference type="ARBA" id="ARBA00023004"/>
    </source>
</evidence>
<evidence type="ECO:0000256" key="11">
    <source>
        <dbReference type="ARBA" id="ARBA00023033"/>
    </source>
</evidence>
<accession>A0A8H7CQJ6</accession>
<protein>
    <recommendedName>
        <fullName evidence="18">Cytochrome P450</fullName>
    </recommendedName>
</protein>
<evidence type="ECO:0000256" key="8">
    <source>
        <dbReference type="ARBA" id="ARBA00022989"/>
    </source>
</evidence>
<gene>
    <name evidence="16" type="ORF">MSAN_01941300</name>
</gene>
<dbReference type="InterPro" id="IPR001128">
    <property type="entry name" value="Cyt_P450"/>
</dbReference>
<feature type="binding site" description="axial binding residue" evidence="13">
    <location>
        <position position="465"/>
    </location>
    <ligand>
        <name>heme</name>
        <dbReference type="ChEBI" id="CHEBI:30413"/>
    </ligand>
    <ligandPart>
        <name>Fe</name>
        <dbReference type="ChEBI" id="CHEBI:18248"/>
    </ligandPart>
</feature>
<keyword evidence="12 15" id="KW-0472">Membrane</keyword>
<evidence type="ECO:0000256" key="14">
    <source>
        <dbReference type="RuleBase" id="RU000461"/>
    </source>
</evidence>
<evidence type="ECO:0000256" key="4">
    <source>
        <dbReference type="ARBA" id="ARBA00010617"/>
    </source>
</evidence>
<comment type="cofactor">
    <cofactor evidence="1 13">
        <name>heme</name>
        <dbReference type="ChEBI" id="CHEBI:30413"/>
    </cofactor>
</comment>
<dbReference type="AlphaFoldDB" id="A0A8H7CQJ6"/>
<dbReference type="PRINTS" id="PR00385">
    <property type="entry name" value="P450"/>
</dbReference>
<evidence type="ECO:0000256" key="2">
    <source>
        <dbReference type="ARBA" id="ARBA00004370"/>
    </source>
</evidence>
<comment type="pathway">
    <text evidence="3">Secondary metabolite biosynthesis; terpenoid biosynthesis.</text>
</comment>
<reference evidence="16" key="1">
    <citation type="submission" date="2020-05" db="EMBL/GenBank/DDBJ databases">
        <title>Mycena genomes resolve the evolution of fungal bioluminescence.</title>
        <authorList>
            <person name="Tsai I.J."/>
        </authorList>
    </citation>
    <scope>NUCLEOTIDE SEQUENCE</scope>
    <source>
        <strain evidence="16">160909Yilan</strain>
    </source>
</reference>
<dbReference type="InterPro" id="IPR050121">
    <property type="entry name" value="Cytochrome_P450_monoxygenase"/>
</dbReference>
<sequence>MLESSSGILWPRLIAVFAVIWGFSVLRRIFRLVKVALTASEFPKLYTPFYPFSFPGALFTSSSWNDGRDWHWVRRFQTYRQSETVLVVPILAGKPGLWSSNIDIGRQVAAGGQRSDFIKPPDSNRPLLAWGMNVSAAEGPMWRKHRRIVGAAFGPELYKLVWNKTREIYRDMIEVEGWKNANVVDIPTIQKITAKLAFLLISTCGFGFPPTWEDFPQTADGSMPIQEALRIVAETEILFTFLPKWLRFLPISGMREGRLARKRLRIFMQDQVTERKGIVAAGDKRADVFTIMVKSNEDESSKYQLDDSELIGNVFVMLFAGHETTASSLAVALGYMSIHEEIQNEVLEQIISVLGPTRDPEYDDYFKLDKVIAIFYEAIRMIPAGHVLIRGAAEDTVLTVQNPVGEEGTKTVPIAKGTSVIIDMVGVQHNPRYFEDPEEYKPSRWYDLPADSEQFTAFGVGSRACLGRRFATVEATCFLTLLLRDWKVLPVLRPGETKEAWRGRVLNDVRVGMTMKPGDFPIKLARRNPLSK</sequence>
<dbReference type="PRINTS" id="PR00463">
    <property type="entry name" value="EP450I"/>
</dbReference>
<dbReference type="InterPro" id="IPR036396">
    <property type="entry name" value="Cyt_P450_sf"/>
</dbReference>
<comment type="subcellular location">
    <subcellularLocation>
        <location evidence="2">Membrane</location>
    </subcellularLocation>
</comment>
<dbReference type="InterPro" id="IPR017972">
    <property type="entry name" value="Cyt_P450_CS"/>
</dbReference>
<dbReference type="PROSITE" id="PS00086">
    <property type="entry name" value="CYTOCHROME_P450"/>
    <property type="match status" value="1"/>
</dbReference>
<dbReference type="Pfam" id="PF00067">
    <property type="entry name" value="p450"/>
    <property type="match status" value="1"/>
</dbReference>
<keyword evidence="8 15" id="KW-1133">Transmembrane helix</keyword>
<keyword evidence="5 13" id="KW-0349">Heme</keyword>
<dbReference type="OrthoDB" id="1470350at2759"/>
<dbReference type="PANTHER" id="PTHR24305:SF166">
    <property type="entry name" value="CYTOCHROME P450 12A4, MITOCHONDRIAL-RELATED"/>
    <property type="match status" value="1"/>
</dbReference>
<evidence type="ECO:0000256" key="15">
    <source>
        <dbReference type="SAM" id="Phobius"/>
    </source>
</evidence>
<evidence type="ECO:0000313" key="16">
    <source>
        <dbReference type="EMBL" id="KAF7344592.1"/>
    </source>
</evidence>
<dbReference type="PANTHER" id="PTHR24305">
    <property type="entry name" value="CYTOCHROME P450"/>
    <property type="match status" value="1"/>
</dbReference>
<evidence type="ECO:0000256" key="9">
    <source>
        <dbReference type="ARBA" id="ARBA00023002"/>
    </source>
</evidence>
<comment type="similarity">
    <text evidence="4 14">Belongs to the cytochrome P450 family.</text>
</comment>
<name>A0A8H7CQJ6_9AGAR</name>
<evidence type="ECO:0000256" key="3">
    <source>
        <dbReference type="ARBA" id="ARBA00004721"/>
    </source>
</evidence>
<evidence type="ECO:0000256" key="12">
    <source>
        <dbReference type="ARBA" id="ARBA00023136"/>
    </source>
</evidence>
<evidence type="ECO:0000256" key="5">
    <source>
        <dbReference type="ARBA" id="ARBA00022617"/>
    </source>
</evidence>
<evidence type="ECO:0000256" key="7">
    <source>
        <dbReference type="ARBA" id="ARBA00022723"/>
    </source>
</evidence>
<dbReference type="GO" id="GO:0020037">
    <property type="term" value="F:heme binding"/>
    <property type="evidence" value="ECO:0007669"/>
    <property type="project" value="InterPro"/>
</dbReference>
<proteinExistence type="inferred from homology"/>
<keyword evidence="6 15" id="KW-0812">Transmembrane</keyword>
<evidence type="ECO:0000313" key="17">
    <source>
        <dbReference type="Proteomes" id="UP000623467"/>
    </source>
</evidence>
<keyword evidence="7 13" id="KW-0479">Metal-binding</keyword>
<dbReference type="Gene3D" id="1.10.630.10">
    <property type="entry name" value="Cytochrome P450"/>
    <property type="match status" value="1"/>
</dbReference>
<dbReference type="InterPro" id="IPR002401">
    <property type="entry name" value="Cyt_P450_E_grp-I"/>
</dbReference>
<dbReference type="EMBL" id="JACAZH010000021">
    <property type="protein sequence ID" value="KAF7344592.1"/>
    <property type="molecule type" value="Genomic_DNA"/>
</dbReference>
<dbReference type="GO" id="GO:0004497">
    <property type="term" value="F:monooxygenase activity"/>
    <property type="evidence" value="ECO:0007669"/>
    <property type="project" value="UniProtKB-KW"/>
</dbReference>
<comment type="caution">
    <text evidence="16">The sequence shown here is derived from an EMBL/GenBank/DDBJ whole genome shotgun (WGS) entry which is preliminary data.</text>
</comment>
<keyword evidence="9 14" id="KW-0560">Oxidoreductase</keyword>
<evidence type="ECO:0008006" key="18">
    <source>
        <dbReference type="Google" id="ProtNLM"/>
    </source>
</evidence>
<evidence type="ECO:0000256" key="6">
    <source>
        <dbReference type="ARBA" id="ARBA00022692"/>
    </source>
</evidence>
<dbReference type="Proteomes" id="UP000623467">
    <property type="component" value="Unassembled WGS sequence"/>
</dbReference>